<evidence type="ECO:0000256" key="1">
    <source>
        <dbReference type="SAM" id="SignalP"/>
    </source>
</evidence>
<accession>A0ABV0ADQ8</accession>
<dbReference type="PROSITE" id="PS51257">
    <property type="entry name" value="PROKAR_LIPOPROTEIN"/>
    <property type="match status" value="1"/>
</dbReference>
<organism evidence="2 3">
    <name type="scientific">Mariniflexile soesokkakense</name>
    <dbReference type="NCBI Taxonomy" id="1343160"/>
    <lineage>
        <taxon>Bacteria</taxon>
        <taxon>Pseudomonadati</taxon>
        <taxon>Bacteroidota</taxon>
        <taxon>Flavobacteriia</taxon>
        <taxon>Flavobacteriales</taxon>
        <taxon>Flavobacteriaceae</taxon>
        <taxon>Mariniflexile</taxon>
    </lineage>
</organism>
<feature type="chain" id="PRO_5046592323" description="Cadherin domain-containing protein" evidence="1">
    <location>
        <begin position="23"/>
        <end position="138"/>
    </location>
</feature>
<reference evidence="2 3" key="1">
    <citation type="submission" date="2024-01" db="EMBL/GenBank/DDBJ databases">
        <title>Mariniflexile litorale sp. nov., isolated from the shallow sediments of the Sea of Japan.</title>
        <authorList>
            <person name="Romanenko L."/>
            <person name="Bystritskaya E."/>
            <person name="Isaeva M."/>
        </authorList>
    </citation>
    <scope>NUCLEOTIDE SEQUENCE [LARGE SCALE GENOMIC DNA]</scope>
    <source>
        <strain evidence="2 3">KCTC 32427</strain>
    </source>
</reference>
<name>A0ABV0ADQ8_9FLAO</name>
<gene>
    <name evidence="2" type="ORF">VP395_15175</name>
</gene>
<dbReference type="Gene3D" id="2.60.40.60">
    <property type="entry name" value="Cadherins"/>
    <property type="match status" value="1"/>
</dbReference>
<feature type="signal peptide" evidence="1">
    <location>
        <begin position="1"/>
        <end position="22"/>
    </location>
</feature>
<evidence type="ECO:0000313" key="3">
    <source>
        <dbReference type="Proteomes" id="UP001416393"/>
    </source>
</evidence>
<dbReference type="RefSeq" id="WP_346242874.1">
    <property type="nucleotide sequence ID" value="NZ_JAZHYP010000010.1"/>
</dbReference>
<evidence type="ECO:0000313" key="2">
    <source>
        <dbReference type="EMBL" id="MEN3325078.1"/>
    </source>
</evidence>
<keyword evidence="3" id="KW-1185">Reference proteome</keyword>
<dbReference type="EMBL" id="JAZHYP010000010">
    <property type="protein sequence ID" value="MEN3325078.1"/>
    <property type="molecule type" value="Genomic_DNA"/>
</dbReference>
<comment type="caution">
    <text evidence="2">The sequence shown here is derived from an EMBL/GenBank/DDBJ whole genome shotgun (WGS) entry which is preliminary data.</text>
</comment>
<protein>
    <recommendedName>
        <fullName evidence="4">Cadherin domain-containing protein</fullName>
    </recommendedName>
</protein>
<evidence type="ECO:0008006" key="4">
    <source>
        <dbReference type="Google" id="ProtNLM"/>
    </source>
</evidence>
<proteinExistence type="predicted"/>
<keyword evidence="1" id="KW-0732">Signal</keyword>
<dbReference type="Proteomes" id="UP001416393">
    <property type="component" value="Unassembled WGS sequence"/>
</dbReference>
<sequence length="138" mass="15385">MKTILKLILSCLFIFWLTSSCSPDDSSDLFIVNDFTITIDENPIANSLIGKISSKVDPSKFLIYSIMSPATDKAISILNYPETGLIYVNDAALFDFETNPVIKSAVTVYLVRYKLDFSTETLDSKTITVTINLKDLPE</sequence>